<keyword evidence="2" id="KW-0732">Signal</keyword>
<dbReference type="SMART" id="SM00848">
    <property type="entry name" value="Inhibitor_I29"/>
    <property type="match status" value="1"/>
</dbReference>
<dbReference type="Pfam" id="PF08246">
    <property type="entry name" value="Inhibitor_I29"/>
    <property type="match status" value="1"/>
</dbReference>
<dbReference type="GO" id="GO:0006508">
    <property type="term" value="P:proteolysis"/>
    <property type="evidence" value="ECO:0007669"/>
    <property type="project" value="InterPro"/>
</dbReference>
<dbReference type="AlphaFoldDB" id="C1C1K1"/>
<sequence>MNKLLFIPLGILILLSGCSSLEFSPYEIQRFEEFQKTFGKVYDDRMTYSKRLRIFIHNLRVINAHNANPGRSYDLAVNKFTDLTEKEFTQRFLGYQKVPGVSKNRRLSSKGNATSMENLPEEVDWRKKGAVGIMRWQGLICGSCWAVSSTGIIESHVFINEGILPTLSIQQVTSCALNPYSCGGKGGCDGSISQVAFMYAQLYGLTSEEEYPYISGMTNQTETCKFNFTDSVALARVRGYETLPSNDMEAVMRHLAEVGPLSVNVDSTLWHSYGGGVMDGFDFDKNINLNHIVQLIGYGLDEKQGPYWLIKNSWGSDWGEEGFIRIKRYSETQCGFDATPLNGTGCVNDGNDVQHVCGNFGVLFDSSYPLGATIHYQ</sequence>
<comment type="similarity">
    <text evidence="1">Belongs to the peptidase C1 family.</text>
</comment>
<dbReference type="GO" id="GO:0008234">
    <property type="term" value="F:cysteine-type peptidase activity"/>
    <property type="evidence" value="ECO:0007669"/>
    <property type="project" value="InterPro"/>
</dbReference>
<feature type="domain" description="Peptidase C1A papain C-terminal" evidence="3">
    <location>
        <begin position="119"/>
        <end position="344"/>
    </location>
</feature>
<evidence type="ECO:0000259" key="4">
    <source>
        <dbReference type="SMART" id="SM00848"/>
    </source>
</evidence>
<name>C1C1K1_CALCM</name>
<dbReference type="EMBL" id="BT080730">
    <property type="protein sequence ID" value="ACO15154.1"/>
    <property type="molecule type" value="mRNA"/>
</dbReference>
<feature type="chain" id="PRO_5018539405" evidence="2">
    <location>
        <begin position="21"/>
        <end position="377"/>
    </location>
</feature>
<dbReference type="PANTHER" id="PTHR12411">
    <property type="entry name" value="CYSTEINE PROTEASE FAMILY C1-RELATED"/>
    <property type="match status" value="1"/>
</dbReference>
<feature type="signal peptide" evidence="2">
    <location>
        <begin position="1"/>
        <end position="20"/>
    </location>
</feature>
<protein>
    <submittedName>
        <fullName evidence="5">Cathepsin K</fullName>
    </submittedName>
</protein>
<dbReference type="InterPro" id="IPR025661">
    <property type="entry name" value="Pept_asp_AS"/>
</dbReference>
<dbReference type="PROSITE" id="PS51257">
    <property type="entry name" value="PROKAR_LIPOPROTEIN"/>
    <property type="match status" value="1"/>
</dbReference>
<proteinExistence type="evidence at transcript level"/>
<accession>C1C1K1</accession>
<feature type="domain" description="Cathepsin propeptide inhibitor" evidence="4">
    <location>
        <begin position="31"/>
        <end position="88"/>
    </location>
</feature>
<dbReference type="InterPro" id="IPR013128">
    <property type="entry name" value="Peptidase_C1A"/>
</dbReference>
<dbReference type="InterPro" id="IPR039417">
    <property type="entry name" value="Peptidase_C1A_papain-like"/>
</dbReference>
<evidence type="ECO:0000313" key="5">
    <source>
        <dbReference type="EMBL" id="ACO15154.1"/>
    </source>
</evidence>
<evidence type="ECO:0000259" key="3">
    <source>
        <dbReference type="SMART" id="SM00645"/>
    </source>
</evidence>
<dbReference type="SMART" id="SM00645">
    <property type="entry name" value="Pept_C1"/>
    <property type="match status" value="1"/>
</dbReference>
<dbReference type="SUPFAM" id="SSF54001">
    <property type="entry name" value="Cysteine proteinases"/>
    <property type="match status" value="1"/>
</dbReference>
<dbReference type="PROSITE" id="PS00640">
    <property type="entry name" value="THIOL_PROTEASE_ASN"/>
    <property type="match status" value="1"/>
</dbReference>
<dbReference type="CDD" id="cd02248">
    <property type="entry name" value="Peptidase_C1A"/>
    <property type="match status" value="1"/>
</dbReference>
<dbReference type="PRINTS" id="PR00705">
    <property type="entry name" value="PAPAIN"/>
</dbReference>
<dbReference type="Pfam" id="PF00112">
    <property type="entry name" value="Peptidase_C1"/>
    <property type="match status" value="1"/>
</dbReference>
<reference evidence="5" key="1">
    <citation type="submission" date="2009-03" db="EMBL/GenBank/DDBJ databases">
        <title>Caligus clemensi ESTs and full-length cDNAs.</title>
        <authorList>
            <person name="Yasuike M."/>
            <person name="von Schalburg K."/>
            <person name="Cooper G."/>
            <person name="Leong J."/>
            <person name="Jones S.R.M."/>
            <person name="Koop B.F."/>
        </authorList>
    </citation>
    <scope>NUCLEOTIDE SEQUENCE</scope>
    <source>
        <tissue evidence="5">Whole</tissue>
    </source>
</reference>
<dbReference type="InterPro" id="IPR000668">
    <property type="entry name" value="Peptidase_C1A_C"/>
</dbReference>
<dbReference type="InterPro" id="IPR013201">
    <property type="entry name" value="Prot_inhib_I29"/>
</dbReference>
<organism evidence="5">
    <name type="scientific">Caligus clemensi</name>
    <name type="common">Sea louse</name>
    <dbReference type="NCBI Taxonomy" id="344056"/>
    <lineage>
        <taxon>Eukaryota</taxon>
        <taxon>Metazoa</taxon>
        <taxon>Ecdysozoa</taxon>
        <taxon>Arthropoda</taxon>
        <taxon>Crustacea</taxon>
        <taxon>Multicrustacea</taxon>
        <taxon>Hexanauplia</taxon>
        <taxon>Copepoda</taxon>
        <taxon>Siphonostomatoida</taxon>
        <taxon>Caligidae</taxon>
        <taxon>Caligus</taxon>
    </lineage>
</organism>
<evidence type="ECO:0000256" key="2">
    <source>
        <dbReference type="SAM" id="SignalP"/>
    </source>
</evidence>
<dbReference type="Gene3D" id="3.90.70.10">
    <property type="entry name" value="Cysteine proteinases"/>
    <property type="match status" value="1"/>
</dbReference>
<dbReference type="InterPro" id="IPR038765">
    <property type="entry name" value="Papain-like_cys_pep_sf"/>
</dbReference>
<evidence type="ECO:0000256" key="1">
    <source>
        <dbReference type="ARBA" id="ARBA00008455"/>
    </source>
</evidence>
<gene>
    <name evidence="5" type="primary">CATK</name>
</gene>